<accession>A0A0C2IIH5</accession>
<reference evidence="1 2" key="1">
    <citation type="journal article" date="2014" name="Genome Biol. Evol.">
        <title>The genome of the myxosporean Thelohanellus kitauei shows adaptations to nutrient acquisition within its fish host.</title>
        <authorList>
            <person name="Yang Y."/>
            <person name="Xiong J."/>
            <person name="Zhou Z."/>
            <person name="Huo F."/>
            <person name="Miao W."/>
            <person name="Ran C."/>
            <person name="Liu Y."/>
            <person name="Zhang J."/>
            <person name="Feng J."/>
            <person name="Wang M."/>
            <person name="Wang M."/>
            <person name="Wang L."/>
            <person name="Yao B."/>
        </authorList>
    </citation>
    <scope>NUCLEOTIDE SEQUENCE [LARGE SCALE GENOMIC DNA]</scope>
    <source>
        <strain evidence="1">Wuqing</strain>
    </source>
</reference>
<evidence type="ECO:0000313" key="2">
    <source>
        <dbReference type="Proteomes" id="UP000031668"/>
    </source>
</evidence>
<keyword evidence="2" id="KW-1185">Reference proteome</keyword>
<dbReference type="Proteomes" id="UP000031668">
    <property type="component" value="Unassembled WGS sequence"/>
</dbReference>
<organism evidence="1 2">
    <name type="scientific">Thelohanellus kitauei</name>
    <name type="common">Myxosporean</name>
    <dbReference type="NCBI Taxonomy" id="669202"/>
    <lineage>
        <taxon>Eukaryota</taxon>
        <taxon>Metazoa</taxon>
        <taxon>Cnidaria</taxon>
        <taxon>Myxozoa</taxon>
        <taxon>Myxosporea</taxon>
        <taxon>Bivalvulida</taxon>
        <taxon>Platysporina</taxon>
        <taxon>Myxobolidae</taxon>
        <taxon>Thelohanellus</taxon>
    </lineage>
</organism>
<name>A0A0C2IIH5_THEKT</name>
<dbReference type="EMBL" id="JWZT01004013">
    <property type="protein sequence ID" value="KII65114.1"/>
    <property type="molecule type" value="Genomic_DNA"/>
</dbReference>
<protein>
    <submittedName>
        <fullName evidence="1">Uncharacterized protein</fullName>
    </submittedName>
</protein>
<dbReference type="AlphaFoldDB" id="A0A0C2IIH5"/>
<sequence>MELSNSNKKQSCNIKCKFSDVNTEIEISGCNVSFIKISSVSSSPSFDISYSIGLIFKFNKNTKYNFQNYLIDSASKSNFTETFRVDLSNLTVKFKHSDKRCEKPDLKTGNITSIVIQMNSTDEIYPCKRNYTEETTEYLTSVTARCGLCDSTPLPRKNYHVRPITTKQDVLAQDVLAQGCLSQLCFIDRAFSH</sequence>
<gene>
    <name evidence="1" type="ORF">RF11_05644</name>
</gene>
<comment type="caution">
    <text evidence="1">The sequence shown here is derived from an EMBL/GenBank/DDBJ whole genome shotgun (WGS) entry which is preliminary data.</text>
</comment>
<evidence type="ECO:0000313" key="1">
    <source>
        <dbReference type="EMBL" id="KII65114.1"/>
    </source>
</evidence>
<proteinExistence type="predicted"/>